<dbReference type="Pfam" id="PF18435">
    <property type="entry name" value="EstA_Ig_like"/>
    <property type="match status" value="1"/>
</dbReference>
<feature type="signal peptide" evidence="2">
    <location>
        <begin position="1"/>
        <end position="26"/>
    </location>
</feature>
<organism evidence="5 6">
    <name type="scientific">Halalkalibacter hemicellulosilyticusJCM 9152</name>
    <dbReference type="NCBI Taxonomy" id="1236971"/>
    <lineage>
        <taxon>Bacteria</taxon>
        <taxon>Bacillati</taxon>
        <taxon>Bacillota</taxon>
        <taxon>Bacilli</taxon>
        <taxon>Bacillales</taxon>
        <taxon>Bacillaceae</taxon>
        <taxon>Halalkalibacter</taxon>
    </lineage>
</organism>
<dbReference type="PANTHER" id="PTHR43037:SF1">
    <property type="entry name" value="BLL1128 PROTEIN"/>
    <property type="match status" value="1"/>
</dbReference>
<proteinExistence type="predicted"/>
<accession>W4QCZ9</accession>
<dbReference type="Gene3D" id="3.40.50.1820">
    <property type="entry name" value="alpha/beta hydrolase"/>
    <property type="match status" value="1"/>
</dbReference>
<dbReference type="Proteomes" id="UP000018895">
    <property type="component" value="Unassembled WGS sequence"/>
</dbReference>
<keyword evidence="1 2" id="KW-0732">Signal</keyword>
<feature type="chain" id="PRO_5004846722" description="Peptidase" evidence="2">
    <location>
        <begin position="27"/>
        <end position="419"/>
    </location>
</feature>
<protein>
    <recommendedName>
        <fullName evidence="7">Peptidase</fullName>
    </recommendedName>
</protein>
<name>W4QCZ9_9BACI</name>
<dbReference type="PROSITE" id="PS51257">
    <property type="entry name" value="PROKAR_LIPOPROTEIN"/>
    <property type="match status" value="1"/>
</dbReference>
<keyword evidence="6" id="KW-1185">Reference proteome</keyword>
<dbReference type="EMBL" id="BAUU01000005">
    <property type="protein sequence ID" value="GAE29553.1"/>
    <property type="molecule type" value="Genomic_DNA"/>
</dbReference>
<dbReference type="Pfam" id="PF00326">
    <property type="entry name" value="Peptidase_S9"/>
    <property type="match status" value="1"/>
</dbReference>
<sequence length="419" mass="46564">MNREKMCKQIQIFSLVMVVFSMTACSSDGVNKEATQELISDNMTLITKVLPVGEVAYAMAIDFGEEIDSSAISESSFEVEVMKGEKVESRTISAVYTNEQAKISQASRPGQFVIIELDTSDPNAGMLSFDHEAFLHTKKELAYTITQKEDITSSSGTIFVAPIEGIEPGNVITPIVDEFGEYIYRNEEGDEMPYRLFEPTTESDDEYPLVLFLHGSGERGTDNALQLLGNQSALVWANPNQQANNPAYVLAPQAPAQEELSAYWTEEPNDLLLEQLLEYVIEQYSIDRDRIYVTGVSNGGIGTWHIALKNPDLFAAAVPVCGIADIANYSMGEPYAPLEDASKLEELKDMPIWVFHAADDHLVDVRYSRDAVAAIESLGGSHIHYTEYPEGAVEPDGHFAWIPAYQNQEMIDWVFQQTK</sequence>
<dbReference type="InterPro" id="IPR050955">
    <property type="entry name" value="Plant_Biomass_Hydrol_Est"/>
</dbReference>
<evidence type="ECO:0008006" key="7">
    <source>
        <dbReference type="Google" id="ProtNLM"/>
    </source>
</evidence>
<evidence type="ECO:0000259" key="3">
    <source>
        <dbReference type="Pfam" id="PF00326"/>
    </source>
</evidence>
<reference evidence="5" key="1">
    <citation type="journal article" date="2014" name="Genome Announc.">
        <title>Draft Genome Sequences of Three Alkaliphilic Bacillus Strains, Bacillus wakoensis JCM 9140T, Bacillus akibai JCM 9157T, and Bacillus hemicellulosilyticus JCM 9152T.</title>
        <authorList>
            <person name="Yuki M."/>
            <person name="Oshima K."/>
            <person name="Suda W."/>
            <person name="Oshida Y."/>
            <person name="Kitamura K."/>
            <person name="Iida T."/>
            <person name="Hattori M."/>
            <person name="Ohkuma M."/>
        </authorList>
    </citation>
    <scope>NUCLEOTIDE SEQUENCE [LARGE SCALE GENOMIC DNA]</scope>
    <source>
        <strain evidence="5">JCM 9152</strain>
    </source>
</reference>
<dbReference type="InterPro" id="IPR041172">
    <property type="entry name" value="EstA_Ig-like_N"/>
</dbReference>
<evidence type="ECO:0000313" key="5">
    <source>
        <dbReference type="EMBL" id="GAE29553.1"/>
    </source>
</evidence>
<dbReference type="SUPFAM" id="SSF53474">
    <property type="entry name" value="alpha/beta-Hydrolases"/>
    <property type="match status" value="1"/>
</dbReference>
<dbReference type="InterPro" id="IPR001375">
    <property type="entry name" value="Peptidase_S9_cat"/>
</dbReference>
<dbReference type="RefSeq" id="WP_035341315.1">
    <property type="nucleotide sequence ID" value="NZ_BAUU01000005.1"/>
</dbReference>
<dbReference type="InterPro" id="IPR029058">
    <property type="entry name" value="AB_hydrolase_fold"/>
</dbReference>
<feature type="domain" description="Peptidase S9 prolyl oligopeptidase catalytic" evidence="3">
    <location>
        <begin position="276"/>
        <end position="336"/>
    </location>
</feature>
<evidence type="ECO:0000256" key="2">
    <source>
        <dbReference type="SAM" id="SignalP"/>
    </source>
</evidence>
<comment type="caution">
    <text evidence="5">The sequence shown here is derived from an EMBL/GenBank/DDBJ whole genome shotgun (WGS) entry which is preliminary data.</text>
</comment>
<feature type="domain" description="Esterase Ig-like N-terminal" evidence="4">
    <location>
        <begin position="43"/>
        <end position="159"/>
    </location>
</feature>
<evidence type="ECO:0000259" key="4">
    <source>
        <dbReference type="Pfam" id="PF18435"/>
    </source>
</evidence>
<evidence type="ECO:0000256" key="1">
    <source>
        <dbReference type="ARBA" id="ARBA00022729"/>
    </source>
</evidence>
<gene>
    <name evidence="5" type="ORF">JCM9152_917</name>
</gene>
<dbReference type="AlphaFoldDB" id="W4QCZ9"/>
<dbReference type="GO" id="GO:0006508">
    <property type="term" value="P:proteolysis"/>
    <property type="evidence" value="ECO:0007669"/>
    <property type="project" value="InterPro"/>
</dbReference>
<dbReference type="PANTHER" id="PTHR43037">
    <property type="entry name" value="UNNAMED PRODUCT-RELATED"/>
    <property type="match status" value="1"/>
</dbReference>
<evidence type="ECO:0000313" key="6">
    <source>
        <dbReference type="Proteomes" id="UP000018895"/>
    </source>
</evidence>
<dbReference type="Gene3D" id="2.60.40.2180">
    <property type="match status" value="1"/>
</dbReference>
<dbReference type="GO" id="GO:0008236">
    <property type="term" value="F:serine-type peptidase activity"/>
    <property type="evidence" value="ECO:0007669"/>
    <property type="project" value="InterPro"/>
</dbReference>